<sequence length="77" mass="8653">MEVNAKFSKDSAVDDIRLKPESMLVNTASERKGEAKSQEVIPNNELEKWIRPEVILSHEIGVIFLDIGALDETKESL</sequence>
<dbReference type="Proteomes" id="UP001371456">
    <property type="component" value="Unassembled WGS sequence"/>
</dbReference>
<dbReference type="AlphaFoldDB" id="A0AAN8T1B9"/>
<protein>
    <submittedName>
        <fullName evidence="1">Uncharacterized protein</fullName>
    </submittedName>
</protein>
<comment type="caution">
    <text evidence="1">The sequence shown here is derived from an EMBL/GenBank/DDBJ whole genome shotgun (WGS) entry which is preliminary data.</text>
</comment>
<gene>
    <name evidence="1" type="ORF">RDI58_022037</name>
</gene>
<organism evidence="1 2">
    <name type="scientific">Solanum bulbocastanum</name>
    <name type="common">Wild potato</name>
    <dbReference type="NCBI Taxonomy" id="147425"/>
    <lineage>
        <taxon>Eukaryota</taxon>
        <taxon>Viridiplantae</taxon>
        <taxon>Streptophyta</taxon>
        <taxon>Embryophyta</taxon>
        <taxon>Tracheophyta</taxon>
        <taxon>Spermatophyta</taxon>
        <taxon>Magnoliopsida</taxon>
        <taxon>eudicotyledons</taxon>
        <taxon>Gunneridae</taxon>
        <taxon>Pentapetalae</taxon>
        <taxon>asterids</taxon>
        <taxon>lamiids</taxon>
        <taxon>Solanales</taxon>
        <taxon>Solanaceae</taxon>
        <taxon>Solanoideae</taxon>
        <taxon>Solaneae</taxon>
        <taxon>Solanum</taxon>
    </lineage>
</organism>
<name>A0AAN8T1B9_SOLBU</name>
<accession>A0AAN8T1B9</accession>
<proteinExistence type="predicted"/>
<evidence type="ECO:0000313" key="2">
    <source>
        <dbReference type="Proteomes" id="UP001371456"/>
    </source>
</evidence>
<reference evidence="1 2" key="1">
    <citation type="submission" date="2024-02" db="EMBL/GenBank/DDBJ databases">
        <title>de novo genome assembly of Solanum bulbocastanum strain 11H21.</title>
        <authorList>
            <person name="Hosaka A.J."/>
        </authorList>
    </citation>
    <scope>NUCLEOTIDE SEQUENCE [LARGE SCALE GENOMIC DNA]</scope>
    <source>
        <tissue evidence="1">Young leaves</tissue>
    </source>
</reference>
<dbReference type="EMBL" id="JBANQN010000009">
    <property type="protein sequence ID" value="KAK6779853.1"/>
    <property type="molecule type" value="Genomic_DNA"/>
</dbReference>
<evidence type="ECO:0000313" key="1">
    <source>
        <dbReference type="EMBL" id="KAK6779853.1"/>
    </source>
</evidence>
<keyword evidence="2" id="KW-1185">Reference proteome</keyword>